<feature type="domain" description="Carbohydrate kinase PfkB" evidence="6">
    <location>
        <begin position="5"/>
        <end position="296"/>
    </location>
</feature>
<evidence type="ECO:0000256" key="5">
    <source>
        <dbReference type="ARBA" id="ARBA00022840"/>
    </source>
</evidence>
<sequence>MKTIDILCVGEVLLDFIGEEANKTVQTTSAYKRYLGGSPTNVAVNAVKLGLKSALVATCGNDGLGRFVEDKLTKSNVDVSALNKTEEYPTSIILVSKSTETPDFLPFRQADFHINESQISEQLIESSKIYHTTCFALSKNPARTTILNKAKKAKEKGLSLSIDVNYSEKIWPNTEEAISVIKEYLKLDPLVKLSLDDCKRLFKEDKKDQFIFDYFHSLGASVVCLTKGSEGVVVSDKSGELVEKASLKIENIKDATGAGDAFWTGFLYSQLNNKNLEDSVDFAQKIAKQKLQHVGGLPNHVKF</sequence>
<accession>A0A2T1NIF6</accession>
<dbReference type="Proteomes" id="UP000238430">
    <property type="component" value="Unassembled WGS sequence"/>
</dbReference>
<dbReference type="InterPro" id="IPR011611">
    <property type="entry name" value="PfkB_dom"/>
</dbReference>
<dbReference type="Gene3D" id="3.40.1190.20">
    <property type="match status" value="1"/>
</dbReference>
<protein>
    <submittedName>
        <fullName evidence="7">Carbohydrate kinase</fullName>
    </submittedName>
</protein>
<dbReference type="GO" id="GO:0005524">
    <property type="term" value="F:ATP binding"/>
    <property type="evidence" value="ECO:0007669"/>
    <property type="project" value="UniProtKB-KW"/>
</dbReference>
<dbReference type="AlphaFoldDB" id="A0A2T1NIF6"/>
<dbReference type="CDD" id="cd01166">
    <property type="entry name" value="KdgK"/>
    <property type="match status" value="1"/>
</dbReference>
<dbReference type="GO" id="GO:0016301">
    <property type="term" value="F:kinase activity"/>
    <property type="evidence" value="ECO:0007669"/>
    <property type="project" value="UniProtKB-KW"/>
</dbReference>
<dbReference type="EMBL" id="PXOT01000018">
    <property type="protein sequence ID" value="PSG92707.1"/>
    <property type="molecule type" value="Genomic_DNA"/>
</dbReference>
<dbReference type="SUPFAM" id="SSF53613">
    <property type="entry name" value="Ribokinase-like"/>
    <property type="match status" value="1"/>
</dbReference>
<dbReference type="PANTHER" id="PTHR43085">
    <property type="entry name" value="HEXOKINASE FAMILY MEMBER"/>
    <property type="match status" value="1"/>
</dbReference>
<dbReference type="InterPro" id="IPR029056">
    <property type="entry name" value="Ribokinase-like"/>
</dbReference>
<dbReference type="OrthoDB" id="9813569at2"/>
<keyword evidence="8" id="KW-1185">Reference proteome</keyword>
<comment type="caution">
    <text evidence="7">The sequence shown here is derived from an EMBL/GenBank/DDBJ whole genome shotgun (WGS) entry which is preliminary data.</text>
</comment>
<evidence type="ECO:0000256" key="2">
    <source>
        <dbReference type="ARBA" id="ARBA00022679"/>
    </source>
</evidence>
<keyword evidence="4 7" id="KW-0418">Kinase</keyword>
<reference evidence="7 8" key="1">
    <citation type="submission" date="2018-03" db="EMBL/GenBank/DDBJ databases">
        <title>Mesoflavibacter sp. HG37 and Mesoflavibacter sp. HG96 sp.nov., two marine bacteria isolated from seawater of Western Pacific Ocean.</title>
        <authorList>
            <person name="Cheng H."/>
            <person name="Wu Y.-H."/>
            <person name="Guo L.-L."/>
            <person name="Xu X.-W."/>
        </authorList>
    </citation>
    <scope>NUCLEOTIDE SEQUENCE [LARGE SCALE GENOMIC DNA]</scope>
    <source>
        <strain evidence="7 8">KCTC 42117</strain>
    </source>
</reference>
<dbReference type="Pfam" id="PF00294">
    <property type="entry name" value="PfkB"/>
    <property type="match status" value="1"/>
</dbReference>
<evidence type="ECO:0000256" key="3">
    <source>
        <dbReference type="ARBA" id="ARBA00022741"/>
    </source>
</evidence>
<evidence type="ECO:0000313" key="8">
    <source>
        <dbReference type="Proteomes" id="UP000238430"/>
    </source>
</evidence>
<evidence type="ECO:0000256" key="1">
    <source>
        <dbReference type="ARBA" id="ARBA00010688"/>
    </source>
</evidence>
<organism evidence="7 8">
    <name type="scientific">Mesoflavibacter zeaxanthinifaciens subsp. sabulilitoris</name>
    <dbReference type="NCBI Taxonomy" id="1520893"/>
    <lineage>
        <taxon>Bacteria</taxon>
        <taxon>Pseudomonadati</taxon>
        <taxon>Bacteroidota</taxon>
        <taxon>Flavobacteriia</taxon>
        <taxon>Flavobacteriales</taxon>
        <taxon>Flavobacteriaceae</taxon>
        <taxon>Mesoflavibacter</taxon>
    </lineage>
</organism>
<keyword evidence="3" id="KW-0547">Nucleotide-binding</keyword>
<evidence type="ECO:0000259" key="6">
    <source>
        <dbReference type="Pfam" id="PF00294"/>
    </source>
</evidence>
<comment type="similarity">
    <text evidence="1">Belongs to the carbohydrate kinase PfkB family.</text>
</comment>
<dbReference type="InterPro" id="IPR023314">
    <property type="entry name" value="Myo_inos_IolC-like_sf"/>
</dbReference>
<gene>
    <name evidence="7" type="ORF">C7H61_04510</name>
</gene>
<keyword evidence="5" id="KW-0067">ATP-binding</keyword>
<evidence type="ECO:0000256" key="4">
    <source>
        <dbReference type="ARBA" id="ARBA00022777"/>
    </source>
</evidence>
<dbReference type="PANTHER" id="PTHR43085:SF57">
    <property type="entry name" value="CARBOHYDRATE KINASE PFKB DOMAIN-CONTAINING PROTEIN"/>
    <property type="match status" value="1"/>
</dbReference>
<keyword evidence="2" id="KW-0808">Transferase</keyword>
<name>A0A2T1NIF6_9FLAO</name>
<proteinExistence type="inferred from homology"/>
<dbReference type="InterPro" id="IPR050306">
    <property type="entry name" value="PfkB_Carbo_kinase"/>
</dbReference>
<dbReference type="RefSeq" id="WP_106677467.1">
    <property type="nucleotide sequence ID" value="NZ_JACHWV010000005.1"/>
</dbReference>
<dbReference type="Gene3D" id="2.20.150.10">
    <property type="entry name" value="putative 5-dehydro-2- deoxygluconokinase"/>
    <property type="match status" value="1"/>
</dbReference>
<evidence type="ECO:0000313" key="7">
    <source>
        <dbReference type="EMBL" id="PSG92707.1"/>
    </source>
</evidence>